<dbReference type="GO" id="GO:0046872">
    <property type="term" value="F:metal ion binding"/>
    <property type="evidence" value="ECO:0007669"/>
    <property type="project" value="UniProtKB-KW"/>
</dbReference>
<dbReference type="OrthoDB" id="5290748at2"/>
<dbReference type="GO" id="GO:0051539">
    <property type="term" value="F:4 iron, 4 sulfur cluster binding"/>
    <property type="evidence" value="ECO:0007669"/>
    <property type="project" value="UniProtKB-KW"/>
</dbReference>
<dbReference type="Gene3D" id="3.40.470.10">
    <property type="entry name" value="Uracil-DNA glycosylase-like domain"/>
    <property type="match status" value="1"/>
</dbReference>
<dbReference type="STRING" id="187868.SAMN05192589_104406"/>
<evidence type="ECO:0000256" key="4">
    <source>
        <dbReference type="ARBA" id="ARBA00022801"/>
    </source>
</evidence>
<evidence type="ECO:0000256" key="7">
    <source>
        <dbReference type="ARBA" id="ARBA00023204"/>
    </source>
</evidence>
<feature type="domain" description="Uracil-DNA glycosylase-like" evidence="9">
    <location>
        <begin position="133"/>
        <end position="249"/>
    </location>
</feature>
<dbReference type="GO" id="GO:0006281">
    <property type="term" value="P:DNA repair"/>
    <property type="evidence" value="ECO:0007669"/>
    <property type="project" value="UniProtKB-KW"/>
</dbReference>
<dbReference type="AlphaFoldDB" id="A0A1G6SEW1"/>
<feature type="compositionally biased region" description="Low complexity" evidence="8">
    <location>
        <begin position="56"/>
        <end position="73"/>
    </location>
</feature>
<dbReference type="PANTHER" id="PTHR33693:SF1">
    <property type="entry name" value="TYPE-4 URACIL-DNA GLYCOSYLASE"/>
    <property type="match status" value="1"/>
</dbReference>
<dbReference type="InterPro" id="IPR051536">
    <property type="entry name" value="UDG_Type-4/5"/>
</dbReference>
<keyword evidence="4" id="KW-0378">Hydrolase</keyword>
<evidence type="ECO:0000256" key="3">
    <source>
        <dbReference type="ARBA" id="ARBA00022763"/>
    </source>
</evidence>
<dbReference type="InterPro" id="IPR005122">
    <property type="entry name" value="Uracil-DNA_glycosylase-like"/>
</dbReference>
<evidence type="ECO:0000256" key="1">
    <source>
        <dbReference type="ARBA" id="ARBA00022485"/>
    </source>
</evidence>
<keyword evidence="2" id="KW-0479">Metal-binding</keyword>
<keyword evidence="5" id="KW-0408">Iron</keyword>
<keyword evidence="11" id="KW-1185">Reference proteome</keyword>
<protein>
    <submittedName>
        <fullName evidence="10">DNA polymerase</fullName>
    </submittedName>
</protein>
<dbReference type="Pfam" id="PF03167">
    <property type="entry name" value="UDG"/>
    <property type="match status" value="1"/>
</dbReference>
<evidence type="ECO:0000256" key="2">
    <source>
        <dbReference type="ARBA" id="ARBA00022723"/>
    </source>
</evidence>
<evidence type="ECO:0000256" key="8">
    <source>
        <dbReference type="SAM" id="MobiDB-lite"/>
    </source>
</evidence>
<evidence type="ECO:0000259" key="9">
    <source>
        <dbReference type="Pfam" id="PF03167"/>
    </source>
</evidence>
<evidence type="ECO:0000313" key="11">
    <source>
        <dbReference type="Proteomes" id="UP000198781"/>
    </source>
</evidence>
<dbReference type="GO" id="GO:0097506">
    <property type="term" value="F:deaminated base DNA N-glycosylase activity"/>
    <property type="evidence" value="ECO:0007669"/>
    <property type="project" value="UniProtKB-ARBA"/>
</dbReference>
<keyword evidence="7" id="KW-0234">DNA repair</keyword>
<dbReference type="Proteomes" id="UP000198781">
    <property type="component" value="Unassembled WGS sequence"/>
</dbReference>
<evidence type="ECO:0000256" key="6">
    <source>
        <dbReference type="ARBA" id="ARBA00023014"/>
    </source>
</evidence>
<keyword evidence="6" id="KW-0411">Iron-sulfur</keyword>
<dbReference type="SUPFAM" id="SSF52141">
    <property type="entry name" value="Uracil-DNA glycosylase-like"/>
    <property type="match status" value="1"/>
</dbReference>
<organism evidence="10 11">
    <name type="scientific">Paracidovorax valerianellae</name>
    <dbReference type="NCBI Taxonomy" id="187868"/>
    <lineage>
        <taxon>Bacteria</taxon>
        <taxon>Pseudomonadati</taxon>
        <taxon>Pseudomonadota</taxon>
        <taxon>Betaproteobacteria</taxon>
        <taxon>Burkholderiales</taxon>
        <taxon>Comamonadaceae</taxon>
        <taxon>Paracidovorax</taxon>
    </lineage>
</organism>
<accession>A0A1G6SEW1</accession>
<feature type="compositionally biased region" description="Pro residues" evidence="8">
    <location>
        <begin position="30"/>
        <end position="39"/>
    </location>
</feature>
<dbReference type="InterPro" id="IPR036895">
    <property type="entry name" value="Uracil-DNA_glycosylase-like_sf"/>
</dbReference>
<gene>
    <name evidence="10" type="ORF">SAMN05192589_104406</name>
</gene>
<sequence length="274" mass="27522">MSLDLDARQRAMLAEMGITVWAPVATPAPAAEPAPPSPADSPQADSRPPTHPPHQPATAAPAEPRSVVAPPAAARPAAAAAPVAAPMARDESAAPTAALQAPQPLYPQADPAMAPADLGSGWLVLAESATPDAPLTGDAGKLLDNMLRAMRLHRHPRVFFAAVQRTGAGAPGEAGIAPALQEALSTLRPAMVLVLGLGAARAVLESREPLGRLRANAHALADGTPAIVTYDPAYLLRAPEAKAAAWADLCRALAVVRAAGASAPGAGGPASGVN</sequence>
<dbReference type="RefSeq" id="WP_092742877.1">
    <property type="nucleotide sequence ID" value="NZ_FMZC01000004.1"/>
</dbReference>
<evidence type="ECO:0000256" key="5">
    <source>
        <dbReference type="ARBA" id="ARBA00023004"/>
    </source>
</evidence>
<dbReference type="PANTHER" id="PTHR33693">
    <property type="entry name" value="TYPE-5 URACIL-DNA GLYCOSYLASE"/>
    <property type="match status" value="1"/>
</dbReference>
<keyword evidence="3" id="KW-0227">DNA damage</keyword>
<keyword evidence="1" id="KW-0004">4Fe-4S</keyword>
<name>A0A1G6SEW1_9BURK</name>
<evidence type="ECO:0000313" key="10">
    <source>
        <dbReference type="EMBL" id="SDD14655.1"/>
    </source>
</evidence>
<proteinExistence type="predicted"/>
<dbReference type="EMBL" id="FMZC01000004">
    <property type="protein sequence ID" value="SDD14655.1"/>
    <property type="molecule type" value="Genomic_DNA"/>
</dbReference>
<feature type="region of interest" description="Disordered" evidence="8">
    <location>
        <begin position="27"/>
        <end position="73"/>
    </location>
</feature>
<reference evidence="10 11" key="1">
    <citation type="submission" date="2016-10" db="EMBL/GenBank/DDBJ databases">
        <authorList>
            <person name="de Groot N.N."/>
        </authorList>
    </citation>
    <scope>NUCLEOTIDE SEQUENCE [LARGE SCALE GENOMIC DNA]</scope>
    <source>
        <strain evidence="10 11">DSM 16619</strain>
    </source>
</reference>